<accession>A0A150TU50</accession>
<dbReference type="Proteomes" id="UP000075502">
    <property type="component" value="Unassembled WGS sequence"/>
</dbReference>
<dbReference type="AlphaFoldDB" id="A0A150TU50"/>
<sequence length="134" mass="14307">MARLLAESFAALAAELPEAHKRVSAQLAGRAVTIRIDGERFVVEADGGAPQVRAAGANEEEAAAVRVATSRRAILDVLDARRSLAEAVLADEVEVVGALERLVEAREALLAYVHGAVRCPSFPALLERFRRLAP</sequence>
<reference evidence="1 2" key="1">
    <citation type="submission" date="2014-02" db="EMBL/GenBank/DDBJ databases">
        <title>The small core and large imbalanced accessory genome model reveals a collaborative survival strategy of Sorangium cellulosum strains in nature.</title>
        <authorList>
            <person name="Han K."/>
            <person name="Peng R."/>
            <person name="Blom J."/>
            <person name="Li Y.-Z."/>
        </authorList>
    </citation>
    <scope>NUCLEOTIDE SEQUENCE [LARGE SCALE GENOMIC DNA]</scope>
    <source>
        <strain evidence="1 2">So0007-03</strain>
    </source>
</reference>
<comment type="caution">
    <text evidence="1">The sequence shown here is derived from an EMBL/GenBank/DDBJ whole genome shotgun (WGS) entry which is preliminary data.</text>
</comment>
<evidence type="ECO:0008006" key="3">
    <source>
        <dbReference type="Google" id="ProtNLM"/>
    </source>
</evidence>
<organism evidence="1 2">
    <name type="scientific">Sorangium cellulosum</name>
    <name type="common">Polyangium cellulosum</name>
    <dbReference type="NCBI Taxonomy" id="56"/>
    <lineage>
        <taxon>Bacteria</taxon>
        <taxon>Pseudomonadati</taxon>
        <taxon>Myxococcota</taxon>
        <taxon>Polyangia</taxon>
        <taxon>Polyangiales</taxon>
        <taxon>Polyangiaceae</taxon>
        <taxon>Sorangium</taxon>
    </lineage>
</organism>
<protein>
    <recommendedName>
        <fullName evidence="3">SCP2 domain-containing protein</fullName>
    </recommendedName>
</protein>
<evidence type="ECO:0000313" key="1">
    <source>
        <dbReference type="EMBL" id="KYG07998.1"/>
    </source>
</evidence>
<evidence type="ECO:0000313" key="2">
    <source>
        <dbReference type="Proteomes" id="UP000075502"/>
    </source>
</evidence>
<gene>
    <name evidence="1" type="ORF">BE21_26170</name>
</gene>
<dbReference type="EMBL" id="JEME01001127">
    <property type="protein sequence ID" value="KYG07998.1"/>
    <property type="molecule type" value="Genomic_DNA"/>
</dbReference>
<name>A0A150TU50_SORCE</name>
<proteinExistence type="predicted"/>